<dbReference type="AlphaFoldDB" id="A0AAD5TCA9"/>
<sequence length="558" mass="62294">MAAHAAASLSTLHLVPFSELLKVLPVKDRHALAQCSKQLRQNSLALDPALRAYVALRALIFDRLGTVPSAEEPFDRLNLEDWDWEHWPRGDTCKALIARLEAFKWPSQLPPGWRCSYLLEDYAKIHEFSEERMCAAVDIPLPCGRKLRVSCLGRLDSNGYAEPEWVRFFVQEVGENDGVIVYNVYPSDDRRYSLQSDFASSALATAIGYKDPHGSWKQPNDLGHGESESGCEGHWHTSDVDIPGVDRWLSCEEVEQIDIEEVREELSFRSDGYASDGVPPFFPHLATYSPELDDAVEASMAHDVDETTWVELASVVNRLHARSTLDCYPSTVARLLHSWHRSQGGVGHPAVPSDPVVWAQQNIIYSRWAVDEAAGRLSQVDDLAASSRSVMEFRVKNAAGDPSYSMKFVAQSANAPGRPSLDIALFDASGTAVMELALKPQRKCCDDDKIGIFRIDVAGLEHIHNTCGFEAQWPDAGMFGVLLLAVGFCGWQRNAGLPRDCLKDSRYCYPWTVDSDERAVQFESKMFKFVSVNTDDNTTPFSRADTYFSTEWFVVGSA</sequence>
<accession>A0AAD5TCA9</accession>
<evidence type="ECO:0000313" key="1">
    <source>
        <dbReference type="EMBL" id="KAJ3170050.1"/>
    </source>
</evidence>
<organism evidence="1 2">
    <name type="scientific">Geranomyces variabilis</name>
    <dbReference type="NCBI Taxonomy" id="109894"/>
    <lineage>
        <taxon>Eukaryota</taxon>
        <taxon>Fungi</taxon>
        <taxon>Fungi incertae sedis</taxon>
        <taxon>Chytridiomycota</taxon>
        <taxon>Chytridiomycota incertae sedis</taxon>
        <taxon>Chytridiomycetes</taxon>
        <taxon>Spizellomycetales</taxon>
        <taxon>Powellomycetaceae</taxon>
        <taxon>Geranomyces</taxon>
    </lineage>
</organism>
<protein>
    <submittedName>
        <fullName evidence="1">Uncharacterized protein</fullName>
    </submittedName>
</protein>
<reference evidence="1" key="1">
    <citation type="submission" date="2020-05" db="EMBL/GenBank/DDBJ databases">
        <title>Phylogenomic resolution of chytrid fungi.</title>
        <authorList>
            <person name="Stajich J.E."/>
            <person name="Amses K."/>
            <person name="Simmons R."/>
            <person name="Seto K."/>
            <person name="Myers J."/>
            <person name="Bonds A."/>
            <person name="Quandt C.A."/>
            <person name="Barry K."/>
            <person name="Liu P."/>
            <person name="Grigoriev I."/>
            <person name="Longcore J.E."/>
            <person name="James T.Y."/>
        </authorList>
    </citation>
    <scope>NUCLEOTIDE SEQUENCE</scope>
    <source>
        <strain evidence="1">JEL0379</strain>
    </source>
</reference>
<comment type="caution">
    <text evidence="1">The sequence shown here is derived from an EMBL/GenBank/DDBJ whole genome shotgun (WGS) entry which is preliminary data.</text>
</comment>
<evidence type="ECO:0000313" key="2">
    <source>
        <dbReference type="Proteomes" id="UP001212152"/>
    </source>
</evidence>
<name>A0AAD5TCA9_9FUNG</name>
<dbReference type="Proteomes" id="UP001212152">
    <property type="component" value="Unassembled WGS sequence"/>
</dbReference>
<keyword evidence="2" id="KW-1185">Reference proteome</keyword>
<proteinExistence type="predicted"/>
<gene>
    <name evidence="1" type="ORF">HDU87_000462</name>
</gene>
<dbReference type="EMBL" id="JADGJQ010000100">
    <property type="protein sequence ID" value="KAJ3170050.1"/>
    <property type="molecule type" value="Genomic_DNA"/>
</dbReference>